<keyword evidence="4 5" id="KW-0732">Signal</keyword>
<evidence type="ECO:0000256" key="4">
    <source>
        <dbReference type="ARBA" id="ARBA00022729"/>
    </source>
</evidence>
<dbReference type="AlphaFoldDB" id="A0A6J2XLA9"/>
<dbReference type="SUPFAM" id="SSF50998">
    <property type="entry name" value="Quinoprotein alcohol dehydrogenase-like"/>
    <property type="match status" value="1"/>
</dbReference>
<dbReference type="GO" id="GO:0005576">
    <property type="term" value="C:extracellular region"/>
    <property type="evidence" value="ECO:0007669"/>
    <property type="project" value="UniProtKB-SubCell"/>
</dbReference>
<reference evidence="7" key="1">
    <citation type="submission" date="2025-08" db="UniProtKB">
        <authorList>
            <consortium name="RefSeq"/>
        </authorList>
    </citation>
    <scope>IDENTIFICATION</scope>
    <source>
        <tissue evidence="7">Gonads</tissue>
    </source>
</reference>
<feature type="chain" id="PRO_5027087468" evidence="5">
    <location>
        <begin position="19"/>
        <end position="363"/>
    </location>
</feature>
<evidence type="ECO:0000313" key="7">
    <source>
        <dbReference type="RefSeq" id="XP_030752092.1"/>
    </source>
</evidence>
<dbReference type="Gene3D" id="2.120.10.30">
    <property type="entry name" value="TolB, C-terminal domain"/>
    <property type="match status" value="1"/>
</dbReference>
<evidence type="ECO:0000256" key="1">
    <source>
        <dbReference type="ARBA" id="ARBA00004613"/>
    </source>
</evidence>
<accession>A0A6J2XLA9</accession>
<dbReference type="PANTHER" id="PTHR10009">
    <property type="entry name" value="PROTEIN YELLOW-RELATED"/>
    <property type="match status" value="1"/>
</dbReference>
<dbReference type="PROSITE" id="PS51257">
    <property type="entry name" value="PROKAR_LIPOPROTEIN"/>
    <property type="match status" value="1"/>
</dbReference>
<proteinExistence type="inferred from homology"/>
<dbReference type="OrthoDB" id="6583604at2759"/>
<evidence type="ECO:0000256" key="5">
    <source>
        <dbReference type="SAM" id="SignalP"/>
    </source>
</evidence>
<dbReference type="InterPro" id="IPR011042">
    <property type="entry name" value="6-blade_b-propeller_TolB-like"/>
</dbReference>
<evidence type="ECO:0000313" key="6">
    <source>
        <dbReference type="Proteomes" id="UP000504635"/>
    </source>
</evidence>
<protein>
    <submittedName>
        <fullName evidence="7">Protein yellow-like</fullName>
    </submittedName>
</protein>
<organism evidence="6 7">
    <name type="scientific">Sitophilus oryzae</name>
    <name type="common">Rice weevil</name>
    <name type="synonym">Curculio oryzae</name>
    <dbReference type="NCBI Taxonomy" id="7048"/>
    <lineage>
        <taxon>Eukaryota</taxon>
        <taxon>Metazoa</taxon>
        <taxon>Ecdysozoa</taxon>
        <taxon>Arthropoda</taxon>
        <taxon>Hexapoda</taxon>
        <taxon>Insecta</taxon>
        <taxon>Pterygota</taxon>
        <taxon>Neoptera</taxon>
        <taxon>Endopterygota</taxon>
        <taxon>Coleoptera</taxon>
        <taxon>Polyphaga</taxon>
        <taxon>Cucujiformia</taxon>
        <taxon>Curculionidae</taxon>
        <taxon>Dryophthorinae</taxon>
        <taxon>Sitophilus</taxon>
    </lineage>
</organism>
<name>A0A6J2XLA9_SITOR</name>
<sequence>MILRVLFISLTLLACVLCSCDILEWTGGSYEFPNEDAEFMAIQNGSYIPQNVIATRGQIYKDDIYVALPRFKPGNPATLAKVAVKSICSDAVLTPFPNWEAQNQNDTDGLHSIVDIFVDIHGVLWALNSGIVNVLTEPIRKCHPKVVAYNLLTGSKIKTVDLSGLVVQGSRLQYLAVDYGTDGKPFVYITDAATRSIIVFNVIENKAYRIVVPKSALGPRRDVLYAALVQKGCGNNILVFTYLSGSRIFSIKTEYLRSGSASGKIEDLGAKDGRIILLGTDGGTAIFYRYEGKPEIYRWDANQGSFLGGELVYSSPSCYLSTQVLPDARRLRMRVLESNFPDYLAGTVGCGAAQRVALMIGST</sequence>
<evidence type="ECO:0000256" key="2">
    <source>
        <dbReference type="ARBA" id="ARBA00009127"/>
    </source>
</evidence>
<comment type="subcellular location">
    <subcellularLocation>
        <location evidence="1">Secreted</location>
    </subcellularLocation>
</comment>
<feature type="signal peptide" evidence="5">
    <location>
        <begin position="1"/>
        <end position="18"/>
    </location>
</feature>
<gene>
    <name evidence="7" type="primary">LOC115879408</name>
</gene>
<dbReference type="Pfam" id="PF03022">
    <property type="entry name" value="MRJP"/>
    <property type="match status" value="1"/>
</dbReference>
<dbReference type="GeneID" id="115879408"/>
<keyword evidence="6" id="KW-1185">Reference proteome</keyword>
<dbReference type="RefSeq" id="XP_030752092.1">
    <property type="nucleotide sequence ID" value="XM_030896232.1"/>
</dbReference>
<dbReference type="Proteomes" id="UP000504635">
    <property type="component" value="Unplaced"/>
</dbReference>
<keyword evidence="3" id="KW-0964">Secreted</keyword>
<dbReference type="InterPro" id="IPR017996">
    <property type="entry name" value="MRJP/yellow-related"/>
</dbReference>
<dbReference type="CTD" id="38295"/>
<comment type="similarity">
    <text evidence="2">Belongs to the major royal jelly protein family.</text>
</comment>
<dbReference type="InterPro" id="IPR011047">
    <property type="entry name" value="Quinoprotein_ADH-like_sf"/>
</dbReference>
<dbReference type="FunCoup" id="A0A6J2XLA9">
    <property type="interactions" value="68"/>
</dbReference>
<dbReference type="PANTHER" id="PTHR10009:SF8">
    <property type="entry name" value="IP19120P"/>
    <property type="match status" value="1"/>
</dbReference>
<dbReference type="KEGG" id="soy:115879408"/>
<evidence type="ECO:0000256" key="3">
    <source>
        <dbReference type="ARBA" id="ARBA00022525"/>
    </source>
</evidence>
<dbReference type="InParanoid" id="A0A6J2XLA9"/>